<keyword evidence="1 4" id="KW-0732">Signal</keyword>
<dbReference type="InterPro" id="IPR055356">
    <property type="entry name" value="ZP-N"/>
</dbReference>
<dbReference type="InterPro" id="IPR055355">
    <property type="entry name" value="ZP-C"/>
</dbReference>
<dbReference type="STRING" id="62062.ENSHHUP00000075494"/>
<dbReference type="PANTHER" id="PTHR14002:SF20">
    <property type="entry name" value="ZONA PELLUCIDA-LIKE DOMAIN-CONTAINING PROTEIN 1"/>
    <property type="match status" value="1"/>
</dbReference>
<evidence type="ECO:0000256" key="3">
    <source>
        <dbReference type="SAM" id="Phobius"/>
    </source>
</evidence>
<dbReference type="Proteomes" id="UP000314982">
    <property type="component" value="Unassembled WGS sequence"/>
</dbReference>
<feature type="domain" description="ZP" evidence="5">
    <location>
        <begin position="34"/>
        <end position="290"/>
    </location>
</feature>
<dbReference type="Pfam" id="PF23344">
    <property type="entry name" value="ZP-N"/>
    <property type="match status" value="1"/>
</dbReference>
<evidence type="ECO:0000256" key="1">
    <source>
        <dbReference type="ARBA" id="ARBA00022729"/>
    </source>
</evidence>
<dbReference type="Gene3D" id="2.60.40.3210">
    <property type="entry name" value="Zona pellucida, ZP-N domain"/>
    <property type="match status" value="1"/>
</dbReference>
<feature type="signal peptide" evidence="4">
    <location>
        <begin position="1"/>
        <end position="16"/>
    </location>
</feature>
<accession>A0A4W5QT29</accession>
<dbReference type="Gene3D" id="2.60.40.4100">
    <property type="entry name" value="Zona pellucida, ZP-C domain"/>
    <property type="match status" value="1"/>
</dbReference>
<dbReference type="SMART" id="SM00241">
    <property type="entry name" value="ZP"/>
    <property type="match status" value="1"/>
</dbReference>
<reference evidence="6" key="3">
    <citation type="submission" date="2025-09" db="UniProtKB">
        <authorList>
            <consortium name="Ensembl"/>
        </authorList>
    </citation>
    <scope>IDENTIFICATION</scope>
</reference>
<evidence type="ECO:0000259" key="5">
    <source>
        <dbReference type="PROSITE" id="PS51034"/>
    </source>
</evidence>
<dbReference type="InterPro" id="IPR001507">
    <property type="entry name" value="ZP_dom"/>
</dbReference>
<sequence length="290" mass="32012">MYIFFLLSLIPTFSPSSHFFSDSERPPNSGPELVCGRSLLEVGLSRAGLETAGLNAFSAHLADLRCSSHQEANGTVWFQVERREGSCGNTMTTNSSHAIYSNSLFIYQVHNVSFSRPVSIPFSCAYPLDTESSLDVAVVPYLPVEGGVSGIGSKASASMSLYHNSNYTEPYPAGQRVTLPLGSALHVGVSVNEMETERFVVVLDNCYTTHSPNPDDPMRYFIIQNKYLCFFIVYRLNKASQLKSVKNKLLFTMTACKCLCLFLAICLCIFVSGLVRARTAHRTGAYFLFL</sequence>
<feature type="transmembrane region" description="Helical" evidence="3">
    <location>
        <begin position="249"/>
        <end position="275"/>
    </location>
</feature>
<dbReference type="InterPro" id="IPR042235">
    <property type="entry name" value="ZP-C_dom"/>
</dbReference>
<keyword evidence="2" id="KW-1015">Disulfide bond</keyword>
<keyword evidence="7" id="KW-1185">Reference proteome</keyword>
<reference evidence="7" key="1">
    <citation type="submission" date="2018-06" db="EMBL/GenBank/DDBJ databases">
        <title>Genome assembly of Danube salmon.</title>
        <authorList>
            <person name="Macqueen D.J."/>
            <person name="Gundappa M.K."/>
        </authorList>
    </citation>
    <scope>NUCLEOTIDE SEQUENCE [LARGE SCALE GENOMIC DNA]</scope>
</reference>
<keyword evidence="3" id="KW-0812">Transmembrane</keyword>
<name>A0A4W5QT29_9TELE</name>
<dbReference type="PANTHER" id="PTHR14002">
    <property type="entry name" value="ENDOGLIN/TGF-BETA RECEPTOR TYPE III"/>
    <property type="match status" value="1"/>
</dbReference>
<feature type="chain" id="PRO_5021343913" description="ZP domain-containing protein" evidence="4">
    <location>
        <begin position="17"/>
        <end position="290"/>
    </location>
</feature>
<proteinExistence type="predicted"/>
<dbReference type="Ensembl" id="ENSHHUT00000077967.1">
    <property type="protein sequence ID" value="ENSHHUP00000075494.1"/>
    <property type="gene ID" value="ENSHHUG00000044234.1"/>
</dbReference>
<evidence type="ECO:0000313" key="7">
    <source>
        <dbReference type="Proteomes" id="UP000314982"/>
    </source>
</evidence>
<protein>
    <recommendedName>
        <fullName evidence="5">ZP domain-containing protein</fullName>
    </recommendedName>
</protein>
<organism evidence="6 7">
    <name type="scientific">Hucho hucho</name>
    <name type="common">huchen</name>
    <dbReference type="NCBI Taxonomy" id="62062"/>
    <lineage>
        <taxon>Eukaryota</taxon>
        <taxon>Metazoa</taxon>
        <taxon>Chordata</taxon>
        <taxon>Craniata</taxon>
        <taxon>Vertebrata</taxon>
        <taxon>Euteleostomi</taxon>
        <taxon>Actinopterygii</taxon>
        <taxon>Neopterygii</taxon>
        <taxon>Teleostei</taxon>
        <taxon>Protacanthopterygii</taxon>
        <taxon>Salmoniformes</taxon>
        <taxon>Salmonidae</taxon>
        <taxon>Salmoninae</taxon>
        <taxon>Hucho</taxon>
    </lineage>
</organism>
<dbReference type="AlphaFoldDB" id="A0A4W5QT29"/>
<evidence type="ECO:0000256" key="4">
    <source>
        <dbReference type="SAM" id="SignalP"/>
    </source>
</evidence>
<reference evidence="6" key="2">
    <citation type="submission" date="2025-08" db="UniProtKB">
        <authorList>
            <consortium name="Ensembl"/>
        </authorList>
    </citation>
    <scope>IDENTIFICATION</scope>
</reference>
<evidence type="ECO:0000256" key="2">
    <source>
        <dbReference type="ARBA" id="ARBA00023157"/>
    </source>
</evidence>
<keyword evidence="3" id="KW-0472">Membrane</keyword>
<dbReference type="PROSITE" id="PS51034">
    <property type="entry name" value="ZP_2"/>
    <property type="match status" value="1"/>
</dbReference>
<dbReference type="Pfam" id="PF00100">
    <property type="entry name" value="Zona_pellucida"/>
    <property type="match status" value="1"/>
</dbReference>
<evidence type="ECO:0000313" key="6">
    <source>
        <dbReference type="Ensembl" id="ENSHHUP00000075494.1"/>
    </source>
</evidence>
<dbReference type="GeneTree" id="ENSGT00940000156038"/>
<keyword evidence="3" id="KW-1133">Transmembrane helix</keyword>